<sequence>MSIDRRSAVSPTLHQLSCLPPAGPFSAMRVPLPVSGPQAEERYIRHEMRATPLVLGALARTRPDSKVGAASLCGAVCDLPAHPALLHLGNHHDLNEFPAPVRSARLRHLVCSYIAGLEAEQ</sequence>
<comment type="caution">
    <text evidence="1">The sequence shown here is derived from an EMBL/GenBank/DDBJ whole genome shotgun (WGS) entry which is preliminary data.</text>
</comment>
<organism evidence="1 2">
    <name type="scientific">Kipferlia bialata</name>
    <dbReference type="NCBI Taxonomy" id="797122"/>
    <lineage>
        <taxon>Eukaryota</taxon>
        <taxon>Metamonada</taxon>
        <taxon>Carpediemonas-like organisms</taxon>
        <taxon>Kipferlia</taxon>
    </lineage>
</organism>
<feature type="non-terminal residue" evidence="1">
    <location>
        <position position="1"/>
    </location>
</feature>
<reference evidence="1 2" key="1">
    <citation type="journal article" date="2018" name="PLoS ONE">
        <title>The draft genome of Kipferlia bialata reveals reductive genome evolution in fornicate parasites.</title>
        <authorList>
            <person name="Tanifuji G."/>
            <person name="Takabayashi S."/>
            <person name="Kume K."/>
            <person name="Takagi M."/>
            <person name="Nakayama T."/>
            <person name="Kamikawa R."/>
            <person name="Inagaki Y."/>
            <person name="Hashimoto T."/>
        </authorList>
    </citation>
    <scope>NUCLEOTIDE SEQUENCE [LARGE SCALE GENOMIC DNA]</scope>
    <source>
        <strain evidence="1">NY0173</strain>
    </source>
</reference>
<evidence type="ECO:0000313" key="1">
    <source>
        <dbReference type="EMBL" id="GCA64844.1"/>
    </source>
</evidence>
<dbReference type="Proteomes" id="UP000265618">
    <property type="component" value="Unassembled WGS sequence"/>
</dbReference>
<gene>
    <name evidence="1" type="ORF">KIPB_015552</name>
</gene>
<keyword evidence="2" id="KW-1185">Reference proteome</keyword>
<name>A0A391NUF9_9EUKA</name>
<accession>A0A391NUF9</accession>
<proteinExistence type="predicted"/>
<evidence type="ECO:0000313" key="2">
    <source>
        <dbReference type="Proteomes" id="UP000265618"/>
    </source>
</evidence>
<dbReference type="EMBL" id="BDIP01008805">
    <property type="protein sequence ID" value="GCA64844.1"/>
    <property type="molecule type" value="Genomic_DNA"/>
</dbReference>
<dbReference type="AlphaFoldDB" id="A0A391NUF9"/>
<protein>
    <submittedName>
        <fullName evidence="1">Uncharacterized protein</fullName>
    </submittedName>
</protein>